<dbReference type="RefSeq" id="WP_112224009.1">
    <property type="nucleotide sequence ID" value="NZ_CP047673.1"/>
</dbReference>
<evidence type="ECO:0000313" key="2">
    <source>
        <dbReference type="EMBL" id="RAZ75612.1"/>
    </source>
</evidence>
<name>A0A365KR29_9BACL</name>
<dbReference type="EMBL" id="QLZR01000005">
    <property type="protein sequence ID" value="RAZ75612.1"/>
    <property type="molecule type" value="Genomic_DNA"/>
</dbReference>
<keyword evidence="1" id="KW-0812">Transmembrane</keyword>
<dbReference type="Proteomes" id="UP000251002">
    <property type="component" value="Unassembled WGS sequence"/>
</dbReference>
<feature type="transmembrane region" description="Helical" evidence="1">
    <location>
        <begin position="6"/>
        <end position="22"/>
    </location>
</feature>
<feature type="transmembrane region" description="Helical" evidence="1">
    <location>
        <begin position="169"/>
        <end position="185"/>
    </location>
</feature>
<keyword evidence="1" id="KW-0472">Membrane</keyword>
<dbReference type="AlphaFoldDB" id="A0A365KR29"/>
<keyword evidence="1" id="KW-1133">Transmembrane helix</keyword>
<accession>A0A365KR29</accession>
<evidence type="ECO:0000256" key="1">
    <source>
        <dbReference type="SAM" id="Phobius"/>
    </source>
</evidence>
<protein>
    <submittedName>
        <fullName evidence="2">Phospholipid phosphatase</fullName>
    </submittedName>
</protein>
<proteinExistence type="predicted"/>
<evidence type="ECO:0000313" key="3">
    <source>
        <dbReference type="Proteomes" id="UP000251002"/>
    </source>
</evidence>
<feature type="transmembrane region" description="Helical" evidence="1">
    <location>
        <begin position="97"/>
        <end position="120"/>
    </location>
</feature>
<gene>
    <name evidence="2" type="ORF">DP120_12460</name>
</gene>
<sequence>MDLILFFILTAAYIGLIVWAVMRQKRWTLMAAVYLVLFGLIYDNGIIALGKFIGEGALLENLNAMRYWIHALLTPALVLFSLGALRAAGVGWARKSWALYSAVVLFILGVVIEIWQVTWGTELAPVREYGVLKYASTEEAGGPPIMILLVSAVLLIAGLIVWKKAGWPWMFVGSVIMGIGSSVTIPVESAAVTNIFELILLASLVWTKIHLEKKSNGTERGPDYE</sequence>
<organism evidence="2 3">
    <name type="scientific">Planococcus halotolerans</name>
    <dbReference type="NCBI Taxonomy" id="2233542"/>
    <lineage>
        <taxon>Bacteria</taxon>
        <taxon>Bacillati</taxon>
        <taxon>Bacillota</taxon>
        <taxon>Bacilli</taxon>
        <taxon>Bacillales</taxon>
        <taxon>Caryophanaceae</taxon>
        <taxon>Planococcus</taxon>
    </lineage>
</organism>
<feature type="transmembrane region" description="Helical" evidence="1">
    <location>
        <begin position="191"/>
        <end position="211"/>
    </location>
</feature>
<keyword evidence="3" id="KW-1185">Reference proteome</keyword>
<reference evidence="2 3" key="1">
    <citation type="submission" date="2018-06" db="EMBL/GenBank/DDBJ databases">
        <title>The draft genome sequences of strains SCU63 and S1.</title>
        <authorList>
            <person name="Gan L."/>
        </authorList>
    </citation>
    <scope>NUCLEOTIDE SEQUENCE [LARGE SCALE GENOMIC DNA]</scope>
    <source>
        <strain evidence="2 3">SCU63</strain>
    </source>
</reference>
<feature type="transmembrane region" description="Helical" evidence="1">
    <location>
        <begin position="29"/>
        <end position="47"/>
    </location>
</feature>
<feature type="transmembrane region" description="Helical" evidence="1">
    <location>
        <begin position="67"/>
        <end position="85"/>
    </location>
</feature>
<feature type="transmembrane region" description="Helical" evidence="1">
    <location>
        <begin position="140"/>
        <end position="162"/>
    </location>
</feature>
<comment type="caution">
    <text evidence="2">The sequence shown here is derived from an EMBL/GenBank/DDBJ whole genome shotgun (WGS) entry which is preliminary data.</text>
</comment>